<accession>A0A7S2I4H8</accession>
<sequence>VPDLSNFSGKDIDRSLLCGHAGLLCAKLMLSRAAMSARVEQFHDIPPQSRIVSEYLAILDAALESDSDEWLYGRAGYLHGLLLIRHASDTPQSVDDAIDKVVRRMISSGTSYARRCKSHASLMYQWYGGEYLGAAHGLFGILQQLLLARPVLELKWSQKELADFDETVRGSLDYLHNQRIKSSGNYPPCRGHRDDNLVHFCHGAPGAVLTFLSAHRTYSSTATNDHKYLSMAHDAAECVWRYGLLHKGPGLCHGIAGNAYCFLALQRDDPTNNKWIFHAAFMASFMSTLPQDKEWLLRPDHPISLFLFYFWQN</sequence>
<keyword evidence="2" id="KW-0862">Zinc</keyword>
<dbReference type="GO" id="GO:0031179">
    <property type="term" value="P:peptide modification"/>
    <property type="evidence" value="ECO:0007669"/>
    <property type="project" value="InterPro"/>
</dbReference>
<evidence type="ECO:0000256" key="1">
    <source>
        <dbReference type="ARBA" id="ARBA00007179"/>
    </source>
</evidence>
<gene>
    <name evidence="3" type="ORF">HTAM1171_LOCUS9434</name>
</gene>
<feature type="binding site" evidence="2">
    <location>
        <position position="253"/>
    </location>
    <ligand>
        <name>Zn(2+)</name>
        <dbReference type="ChEBI" id="CHEBI:29105"/>
    </ligand>
</feature>
<feature type="binding site" evidence="2">
    <location>
        <position position="252"/>
    </location>
    <ligand>
        <name>Zn(2+)</name>
        <dbReference type="ChEBI" id="CHEBI:29105"/>
    </ligand>
</feature>
<dbReference type="SUPFAM" id="SSF158745">
    <property type="entry name" value="LanC-like"/>
    <property type="match status" value="1"/>
</dbReference>
<reference evidence="3" key="1">
    <citation type="submission" date="2021-01" db="EMBL/GenBank/DDBJ databases">
        <authorList>
            <person name="Corre E."/>
            <person name="Pelletier E."/>
            <person name="Niang G."/>
            <person name="Scheremetjew M."/>
            <person name="Finn R."/>
            <person name="Kale V."/>
            <person name="Holt S."/>
            <person name="Cochrane G."/>
            <person name="Meng A."/>
            <person name="Brown T."/>
            <person name="Cohen L."/>
        </authorList>
    </citation>
    <scope>NUCLEOTIDE SEQUENCE</scope>
    <source>
        <strain evidence="3">CCMP826</strain>
    </source>
</reference>
<dbReference type="Gene3D" id="1.50.10.10">
    <property type="match status" value="1"/>
</dbReference>
<dbReference type="CDD" id="cd04794">
    <property type="entry name" value="euk_LANCL"/>
    <property type="match status" value="1"/>
</dbReference>
<protein>
    <submittedName>
        <fullName evidence="3">Uncharacterized protein</fullName>
    </submittedName>
</protein>
<dbReference type="PRINTS" id="PR01951">
    <property type="entry name" value="LANCEUKARYTE"/>
</dbReference>
<comment type="similarity">
    <text evidence="1">Belongs to the LanC-like protein family.</text>
</comment>
<dbReference type="InterPro" id="IPR012341">
    <property type="entry name" value="6hp_glycosidase-like_sf"/>
</dbReference>
<proteinExistence type="inferred from homology"/>
<dbReference type="GO" id="GO:0005975">
    <property type="term" value="P:carbohydrate metabolic process"/>
    <property type="evidence" value="ECO:0007669"/>
    <property type="project" value="InterPro"/>
</dbReference>
<dbReference type="Pfam" id="PF05147">
    <property type="entry name" value="LANC_like"/>
    <property type="match status" value="1"/>
</dbReference>
<dbReference type="PANTHER" id="PTHR12736">
    <property type="entry name" value="LANC-LIKE PROTEIN"/>
    <property type="match status" value="1"/>
</dbReference>
<dbReference type="InterPro" id="IPR020464">
    <property type="entry name" value="LanC-like_prot_euk"/>
</dbReference>
<dbReference type="GO" id="GO:0005886">
    <property type="term" value="C:plasma membrane"/>
    <property type="evidence" value="ECO:0007669"/>
    <property type="project" value="TreeGrafter"/>
</dbReference>
<keyword evidence="2" id="KW-0479">Metal-binding</keyword>
<evidence type="ECO:0000313" key="3">
    <source>
        <dbReference type="EMBL" id="CAD9508093.1"/>
    </source>
</evidence>
<feature type="non-terminal residue" evidence="3">
    <location>
        <position position="1"/>
    </location>
</feature>
<organism evidence="3">
    <name type="scientific">Helicotheca tamesis</name>
    <dbReference type="NCBI Taxonomy" id="374047"/>
    <lineage>
        <taxon>Eukaryota</taxon>
        <taxon>Sar</taxon>
        <taxon>Stramenopiles</taxon>
        <taxon>Ochrophyta</taxon>
        <taxon>Bacillariophyta</taxon>
        <taxon>Mediophyceae</taxon>
        <taxon>Lithodesmiophycidae</taxon>
        <taxon>Lithodesmiales</taxon>
        <taxon>Lithodesmiaceae</taxon>
        <taxon>Helicotheca</taxon>
    </lineage>
</organism>
<dbReference type="PRINTS" id="PR01950">
    <property type="entry name" value="LANCSUPER"/>
</dbReference>
<dbReference type="SMART" id="SM01260">
    <property type="entry name" value="LANC_like"/>
    <property type="match status" value="1"/>
</dbReference>
<dbReference type="EMBL" id="HBGV01015305">
    <property type="protein sequence ID" value="CAD9508093.1"/>
    <property type="molecule type" value="Transcribed_RNA"/>
</dbReference>
<evidence type="ECO:0000256" key="2">
    <source>
        <dbReference type="PIRSR" id="PIRSR607822-1"/>
    </source>
</evidence>
<name>A0A7S2I4H8_9STRA</name>
<dbReference type="InterPro" id="IPR007822">
    <property type="entry name" value="LANC-like"/>
</dbReference>
<dbReference type="PANTHER" id="PTHR12736:SF7">
    <property type="entry name" value="LANC-LIKE PROTEIN 3"/>
    <property type="match status" value="1"/>
</dbReference>
<dbReference type="AlphaFoldDB" id="A0A7S2I4H8"/>
<feature type="binding site" evidence="2">
    <location>
        <position position="201"/>
    </location>
    <ligand>
        <name>Zn(2+)</name>
        <dbReference type="ChEBI" id="CHEBI:29105"/>
    </ligand>
</feature>
<dbReference type="GO" id="GO:0046872">
    <property type="term" value="F:metal ion binding"/>
    <property type="evidence" value="ECO:0007669"/>
    <property type="project" value="UniProtKB-KW"/>
</dbReference>